<protein>
    <submittedName>
        <fullName evidence="2">Uncharacterized protein LOC112549668 isoform X1</fullName>
    </submittedName>
</protein>
<dbReference type="KEGG" id="asn:112549668"/>
<dbReference type="Proteomes" id="UP000189705">
    <property type="component" value="Unplaced"/>
</dbReference>
<dbReference type="GeneID" id="112549668"/>
<accession>A0A3Q0G7D3</accession>
<dbReference type="RefSeq" id="XP_025055347.1">
    <property type="nucleotide sequence ID" value="XM_025199562.1"/>
</dbReference>
<reference evidence="2" key="1">
    <citation type="submission" date="2025-08" db="UniProtKB">
        <authorList>
            <consortium name="RefSeq"/>
        </authorList>
    </citation>
    <scope>IDENTIFICATION</scope>
</reference>
<evidence type="ECO:0000313" key="2">
    <source>
        <dbReference type="RefSeq" id="XP_025055347.1"/>
    </source>
</evidence>
<name>A0A3Q0G7D3_ALLSI</name>
<proteinExistence type="predicted"/>
<organism evidence="1 2">
    <name type="scientific">Alligator sinensis</name>
    <name type="common">Chinese alligator</name>
    <dbReference type="NCBI Taxonomy" id="38654"/>
    <lineage>
        <taxon>Eukaryota</taxon>
        <taxon>Metazoa</taxon>
        <taxon>Chordata</taxon>
        <taxon>Craniata</taxon>
        <taxon>Vertebrata</taxon>
        <taxon>Euteleostomi</taxon>
        <taxon>Archelosauria</taxon>
        <taxon>Archosauria</taxon>
        <taxon>Crocodylia</taxon>
        <taxon>Alligatoridae</taxon>
        <taxon>Alligatorinae</taxon>
        <taxon>Alligator</taxon>
    </lineage>
</organism>
<keyword evidence="1" id="KW-1185">Reference proteome</keyword>
<dbReference type="AlphaFoldDB" id="A0A3Q0G7D3"/>
<sequence>MLRPLCIFLSSSRALYLNAPTTGTSSTLTPMLFQVPKTGVGLLGHRGGFCLRKSHASRLTQVVEVVRVGSEHLRHWHIGTAQCHKATGDGGSWIHMLVHGSSESGKHAAFRSRLLWNWGLSPRTRLSCTLHCGQNTPHTRSHCCYRNGGDGRWALCSALLLRPVVLNHFRLRSRSVIFLNLGAPSVDAGRGSTSFSLCKGDVPPAFASMHEAHGHPCSLGSTGQGWPCLWWCRAQSRLSSRPTSTATERPIPSGWAAASFLLRPHPSPTPHGISWKQVWWGSATWWQGVVTLKWIFWHLVGNYCRQPLQLEQVRPQQSESSVLHTHLKPHFSKPSQLGTC</sequence>
<gene>
    <name evidence="2" type="primary">LOC112549668</name>
</gene>
<evidence type="ECO:0000313" key="1">
    <source>
        <dbReference type="Proteomes" id="UP000189705"/>
    </source>
</evidence>
<dbReference type="InParanoid" id="A0A3Q0G7D3"/>